<evidence type="ECO:0000313" key="2">
    <source>
        <dbReference type="Proteomes" id="UP000012651"/>
    </source>
</evidence>
<dbReference type="RefSeq" id="WP_002563012.1">
    <property type="nucleotide sequence ID" value="NZ_KB822533.1"/>
</dbReference>
<keyword evidence="2" id="KW-1185">Reference proteome</keyword>
<dbReference type="PATRIC" id="fig|997872.3.peg.232"/>
<gene>
    <name evidence="1" type="ORF">HMPREF1091_00237</name>
</gene>
<dbReference type="OrthoDB" id="3187283at2"/>
<evidence type="ECO:0000313" key="1">
    <source>
        <dbReference type="EMBL" id="EMZ42679.1"/>
    </source>
</evidence>
<accession>N2C0H9</accession>
<name>N2C0H9_9ACTN</name>
<organism evidence="1 2">
    <name type="scientific">Atopobium minutum 10063974</name>
    <dbReference type="NCBI Taxonomy" id="997872"/>
    <lineage>
        <taxon>Bacteria</taxon>
        <taxon>Bacillati</taxon>
        <taxon>Actinomycetota</taxon>
        <taxon>Coriobacteriia</taxon>
        <taxon>Coriobacteriales</taxon>
        <taxon>Atopobiaceae</taxon>
        <taxon>Atopobium</taxon>
    </lineage>
</organism>
<sequence length="73" mass="8456">MDDTSTEHLLLTTRQAARYIGIGDEKVRELTEQKHNPLPVIYLPNARYPYYTKELIDKYFMSLAVPKIGEKNG</sequence>
<dbReference type="AlphaFoldDB" id="N2C0H9"/>
<dbReference type="Proteomes" id="UP000012651">
    <property type="component" value="Unassembled WGS sequence"/>
</dbReference>
<comment type="caution">
    <text evidence="1">The sequence shown here is derived from an EMBL/GenBank/DDBJ whole genome shotgun (WGS) entry which is preliminary data.</text>
</comment>
<dbReference type="HOGENOM" id="CLU_2696566_0_0_11"/>
<reference evidence="1 2" key="1">
    <citation type="submission" date="2013-03" db="EMBL/GenBank/DDBJ databases">
        <title>The Genome Sequence of Atopobium minutum 10063974.</title>
        <authorList>
            <consortium name="The Broad Institute Genome Sequencing Platform"/>
            <person name="Earl A."/>
            <person name="Ward D."/>
            <person name="Feldgarden M."/>
            <person name="Gevers D."/>
            <person name="Lambert T."/>
            <person name="Marvaud J.-C."/>
            <person name="Courvalin P."/>
            <person name="Walker B."/>
            <person name="Young S.K."/>
            <person name="Zeng Q."/>
            <person name="Gargeya S."/>
            <person name="Fitzgerald M."/>
            <person name="Haas B."/>
            <person name="Abouelleil A."/>
            <person name="Alvarado L."/>
            <person name="Arachchi H.M."/>
            <person name="Berlin A.M."/>
            <person name="Chapman S.B."/>
            <person name="Dewar J."/>
            <person name="Goldberg J."/>
            <person name="Griggs A."/>
            <person name="Gujja S."/>
            <person name="Hansen M."/>
            <person name="Howarth C."/>
            <person name="Imamovic A."/>
            <person name="Larimer J."/>
            <person name="McCowan C."/>
            <person name="Murphy C."/>
            <person name="Neiman D."/>
            <person name="Pearson M."/>
            <person name="Priest M."/>
            <person name="Roberts A."/>
            <person name="Saif S."/>
            <person name="Shea T."/>
            <person name="Sisk P."/>
            <person name="Sykes S."/>
            <person name="Wortman J."/>
            <person name="Nusbaum C."/>
            <person name="Birren B."/>
        </authorList>
    </citation>
    <scope>NUCLEOTIDE SEQUENCE [LARGE SCALE GENOMIC DNA]</scope>
    <source>
        <strain evidence="1 2">10063974</strain>
    </source>
</reference>
<dbReference type="EMBL" id="AGXC01000001">
    <property type="protein sequence ID" value="EMZ42679.1"/>
    <property type="molecule type" value="Genomic_DNA"/>
</dbReference>
<protein>
    <submittedName>
        <fullName evidence="1">Excisionase family DNA binding domain-containing protein</fullName>
    </submittedName>
</protein>
<proteinExistence type="predicted"/>